<feature type="signal peptide" evidence="2">
    <location>
        <begin position="1"/>
        <end position="15"/>
    </location>
</feature>
<dbReference type="Proteomes" id="UP001141327">
    <property type="component" value="Unassembled WGS sequence"/>
</dbReference>
<gene>
    <name evidence="3" type="ORF">PAPYR_1637</name>
</gene>
<protein>
    <submittedName>
        <fullName evidence="3">Uncharacterized protein</fullName>
    </submittedName>
</protein>
<reference evidence="3" key="1">
    <citation type="journal article" date="2022" name="bioRxiv">
        <title>Genomics of Preaxostyla Flagellates Illuminates Evolutionary Transitions and the Path Towards Mitochondrial Loss.</title>
        <authorList>
            <person name="Novak L.V.F."/>
            <person name="Treitli S.C."/>
            <person name="Pyrih J."/>
            <person name="Halakuc P."/>
            <person name="Pipaliya S.V."/>
            <person name="Vacek V."/>
            <person name="Brzon O."/>
            <person name="Soukal P."/>
            <person name="Eme L."/>
            <person name="Dacks J.B."/>
            <person name="Karnkowska A."/>
            <person name="Elias M."/>
            <person name="Hampl V."/>
        </authorList>
    </citation>
    <scope>NUCLEOTIDE SEQUENCE</scope>
    <source>
        <strain evidence="3">RCP-MX</strain>
    </source>
</reference>
<keyword evidence="4" id="KW-1185">Reference proteome</keyword>
<keyword evidence="1" id="KW-0812">Transmembrane</keyword>
<evidence type="ECO:0000256" key="2">
    <source>
        <dbReference type="SAM" id="SignalP"/>
    </source>
</evidence>
<comment type="caution">
    <text evidence="3">The sequence shown here is derived from an EMBL/GenBank/DDBJ whole genome shotgun (WGS) entry which is preliminary data.</text>
</comment>
<evidence type="ECO:0000313" key="4">
    <source>
        <dbReference type="Proteomes" id="UP001141327"/>
    </source>
</evidence>
<proteinExistence type="predicted"/>
<keyword evidence="2" id="KW-0732">Signal</keyword>
<keyword evidence="1" id="KW-1133">Transmembrane helix</keyword>
<evidence type="ECO:0000313" key="3">
    <source>
        <dbReference type="EMBL" id="KAJ4461937.1"/>
    </source>
</evidence>
<organism evidence="3 4">
    <name type="scientific">Paratrimastix pyriformis</name>
    <dbReference type="NCBI Taxonomy" id="342808"/>
    <lineage>
        <taxon>Eukaryota</taxon>
        <taxon>Metamonada</taxon>
        <taxon>Preaxostyla</taxon>
        <taxon>Paratrimastigidae</taxon>
        <taxon>Paratrimastix</taxon>
    </lineage>
</organism>
<evidence type="ECO:0000256" key="1">
    <source>
        <dbReference type="SAM" id="Phobius"/>
    </source>
</evidence>
<feature type="transmembrane region" description="Helical" evidence="1">
    <location>
        <begin position="288"/>
        <end position="308"/>
    </location>
</feature>
<name>A0ABQ8US25_9EUKA</name>
<sequence>MQKLLLVLLPVLCLAASSFSVLSGAFNLDQQNRISSSDAFSFLSARMSRSERLDFGPIHVSMMNDSPRTTVTVLADVPSGSLNSQSFSSYSLDETVCEFPENFARQIKNSHVRMLTPQTISADSLADIAVVLGASHDASTATLTFDGVTFAYSALEDRAFLADLALVLGMPARLSAEARHAHTHQYVLALAASQSLPVTKLPAAQRLLEGALALLAAQKINLHVIATPMAAECPSLTPQNHDESMLMSPSNALLTAAAQVPAIPTTRSPAVGNDAPAAETINASLWNINFWTGLLLILILIAATVFLWNMSVFEDPLVFQTGFVFTEEEEPDL</sequence>
<keyword evidence="1" id="KW-0472">Membrane</keyword>
<dbReference type="EMBL" id="JAPMOS010000005">
    <property type="protein sequence ID" value="KAJ4461937.1"/>
    <property type="molecule type" value="Genomic_DNA"/>
</dbReference>
<accession>A0ABQ8US25</accession>
<feature type="chain" id="PRO_5046538344" evidence="2">
    <location>
        <begin position="16"/>
        <end position="333"/>
    </location>
</feature>